<dbReference type="GO" id="GO:0032259">
    <property type="term" value="P:methylation"/>
    <property type="evidence" value="ECO:0007669"/>
    <property type="project" value="UniProtKB-KW"/>
</dbReference>
<dbReference type="EMBL" id="VANP01000004">
    <property type="protein sequence ID" value="TLP60648.1"/>
    <property type="molecule type" value="Genomic_DNA"/>
</dbReference>
<keyword evidence="2" id="KW-0808">Transferase</keyword>
<evidence type="ECO:0000313" key="4">
    <source>
        <dbReference type="Proteomes" id="UP000309033"/>
    </source>
</evidence>
<organism evidence="3 4">
    <name type="scientific">Microbispora triticiradicis</name>
    <dbReference type="NCBI Taxonomy" id="2200763"/>
    <lineage>
        <taxon>Bacteria</taxon>
        <taxon>Bacillati</taxon>
        <taxon>Actinomycetota</taxon>
        <taxon>Actinomycetes</taxon>
        <taxon>Streptosporangiales</taxon>
        <taxon>Streptosporangiaceae</taxon>
        <taxon>Microbispora</taxon>
    </lineage>
</organism>
<dbReference type="GO" id="GO:0008168">
    <property type="term" value="F:methyltransferase activity"/>
    <property type="evidence" value="ECO:0007669"/>
    <property type="project" value="UniProtKB-KW"/>
</dbReference>
<dbReference type="Proteomes" id="UP000309033">
    <property type="component" value="Unassembled WGS sequence"/>
</dbReference>
<dbReference type="PANTHER" id="PTHR43619">
    <property type="entry name" value="S-ADENOSYL-L-METHIONINE-DEPENDENT METHYLTRANSFERASE YKTD-RELATED"/>
    <property type="match status" value="1"/>
</dbReference>
<comment type="caution">
    <text evidence="3">The sequence shown here is derived from an EMBL/GenBank/DDBJ whole genome shotgun (WGS) entry which is preliminary data.</text>
</comment>
<keyword evidence="1 3" id="KW-0489">Methyltransferase</keyword>
<dbReference type="PIRSF" id="PIRSF028177">
    <property type="entry name" value="Polyketide_synth_Omtfrase_TcmP"/>
    <property type="match status" value="1"/>
</dbReference>
<protein>
    <submittedName>
        <fullName evidence="3">Class I SAM-dependent methyltransferase</fullName>
    </submittedName>
</protein>
<evidence type="ECO:0000256" key="1">
    <source>
        <dbReference type="ARBA" id="ARBA00022603"/>
    </source>
</evidence>
<dbReference type="Gene3D" id="3.40.50.150">
    <property type="entry name" value="Vaccinia Virus protein VP39"/>
    <property type="match status" value="1"/>
</dbReference>
<dbReference type="AlphaFoldDB" id="A0A5R8Z4D2"/>
<dbReference type="InterPro" id="IPR029063">
    <property type="entry name" value="SAM-dependent_MTases_sf"/>
</dbReference>
<proteinExistence type="predicted"/>
<evidence type="ECO:0000313" key="3">
    <source>
        <dbReference type="EMBL" id="TLP60648.1"/>
    </source>
</evidence>
<evidence type="ECO:0000256" key="2">
    <source>
        <dbReference type="ARBA" id="ARBA00022679"/>
    </source>
</evidence>
<dbReference type="InterPro" id="IPR007213">
    <property type="entry name" value="Ppm1/Ppm2/Tcmp"/>
</dbReference>
<dbReference type="Pfam" id="PF04072">
    <property type="entry name" value="LCM"/>
    <property type="match status" value="1"/>
</dbReference>
<dbReference type="OrthoDB" id="9800233at2"/>
<dbReference type="PANTHER" id="PTHR43619:SF2">
    <property type="entry name" value="S-ADENOSYL-L-METHIONINE-DEPENDENT METHYLTRANSFERASES SUPERFAMILY PROTEIN"/>
    <property type="match status" value="1"/>
</dbReference>
<dbReference type="SUPFAM" id="SSF53335">
    <property type="entry name" value="S-adenosyl-L-methionine-dependent methyltransferases"/>
    <property type="match status" value="1"/>
</dbReference>
<gene>
    <name evidence="3" type="ORF">FED44_12165</name>
</gene>
<sequence>MHRRQPKLGLIQETLLLTLHARALDAGQPSPILGDTLSADLAGTIDYDFGKLKVKPNLVLTTALRAKKLDGVVRAYIAAHPGCVVLDLGCGLDTRMFRCDPPPGVDWYDIDFLEVVHLRAECLPGRSHLVGADLTSSDWLTAIPGDRPAMIVAEGLLPFMPGDSFQAMTRALAGHFPSGELALNGYTRFAAWAMKYHPTIKALGIKAAQGFDDPHEPESWDAGLELIEEQILTRAPETARFPQPLRALTRLTARSTTLSRQGARILRYRFQSTASSPNSQSMCT</sequence>
<dbReference type="InterPro" id="IPR016874">
    <property type="entry name" value="TcmP-like"/>
</dbReference>
<keyword evidence="4" id="KW-1185">Reference proteome</keyword>
<accession>A0A5R8Z4D2</accession>
<reference evidence="3" key="1">
    <citation type="submission" date="2019-05" db="EMBL/GenBank/DDBJ databases">
        <title>Isolation, diversity and antifungal activity of Actinobacteria from wheat.</title>
        <authorList>
            <person name="Yu B."/>
        </authorList>
    </citation>
    <scope>NUCLEOTIDE SEQUENCE [LARGE SCALE GENOMIC DNA]</scope>
    <source>
        <strain evidence="3">NEAU-HEGS1-5</strain>
    </source>
</reference>
<name>A0A5R8Z4D2_9ACTN</name>